<accession>A0A1B0ZP58</accession>
<evidence type="ECO:0000313" key="2">
    <source>
        <dbReference type="EMBL" id="MDE4168002.1"/>
    </source>
</evidence>
<evidence type="ECO:0000313" key="1">
    <source>
        <dbReference type="EMBL" id="ANP35935.1"/>
    </source>
</evidence>
<dbReference type="RefSeq" id="WP_065270991.1">
    <property type="nucleotide sequence ID" value="NZ_CP015124.1"/>
</dbReference>
<reference evidence="2 4" key="2">
    <citation type="submission" date="2023-02" db="EMBL/GenBank/DDBJ databases">
        <title>Population genomics of bacteria associated with diatom.</title>
        <authorList>
            <person name="Xie J."/>
            <person name="Wang H."/>
        </authorList>
    </citation>
    <scope>NUCLEOTIDE SEQUENCE [LARGE SCALE GENOMIC DNA]</scope>
    <source>
        <strain evidence="2 4">PT47_8</strain>
    </source>
</reference>
<dbReference type="Proteomes" id="UP001218364">
    <property type="component" value="Unassembled WGS sequence"/>
</dbReference>
<dbReference type="OrthoDB" id="7871107at2"/>
<sequence>MAENVIPGDLVDMEWSVDGVDGNFAVIKGCKTIGIPEVDQEYRDRTSLDSPGRFKEWGLGLKDGGEITLNCFYSTELYKQAAAYNAAGKPVFFRATLPPGEGQSTGDLFAYKAYVVPTIPTTDQDGDLMTDLKLRTTGAVDWVEGTAAV</sequence>
<evidence type="ECO:0000313" key="3">
    <source>
        <dbReference type="Proteomes" id="UP000092565"/>
    </source>
</evidence>
<protein>
    <recommendedName>
        <fullName evidence="5">Phage tail protein</fullName>
    </recommendedName>
</protein>
<organism evidence="1 3">
    <name type="scientific">Phaeobacter gallaeciensis</name>
    <dbReference type="NCBI Taxonomy" id="60890"/>
    <lineage>
        <taxon>Bacteria</taxon>
        <taxon>Pseudomonadati</taxon>
        <taxon>Pseudomonadota</taxon>
        <taxon>Alphaproteobacteria</taxon>
        <taxon>Rhodobacterales</taxon>
        <taxon>Roseobacteraceae</taxon>
        <taxon>Phaeobacter</taxon>
    </lineage>
</organism>
<keyword evidence="3" id="KW-1185">Reference proteome</keyword>
<name>A0A1B0ZP58_9RHOB</name>
<dbReference type="EMBL" id="JARCJK010000017">
    <property type="protein sequence ID" value="MDE4168002.1"/>
    <property type="molecule type" value="Genomic_DNA"/>
</dbReference>
<dbReference type="AlphaFoldDB" id="A0A1B0ZP58"/>
<dbReference type="Proteomes" id="UP000092565">
    <property type="component" value="Chromosome"/>
</dbReference>
<dbReference type="Gene3D" id="4.10.410.40">
    <property type="match status" value="1"/>
</dbReference>
<proteinExistence type="predicted"/>
<evidence type="ECO:0008006" key="5">
    <source>
        <dbReference type="Google" id="ProtNLM"/>
    </source>
</evidence>
<gene>
    <name evidence="1" type="ORF">JL2886_01013</name>
    <name evidence="2" type="ORF">PXK24_20110</name>
</gene>
<reference evidence="1 3" key="1">
    <citation type="submission" date="2016-04" db="EMBL/GenBank/DDBJ databases">
        <authorList>
            <person name="Evans L.H."/>
            <person name="Alamgir A."/>
            <person name="Owens N."/>
            <person name="Weber N.D."/>
            <person name="Virtaneva K."/>
            <person name="Barbian K."/>
            <person name="Babar A."/>
            <person name="Rosenke K."/>
        </authorList>
    </citation>
    <scope>NUCLEOTIDE SEQUENCE [LARGE SCALE GENOMIC DNA]</scope>
    <source>
        <strain evidence="1 3">JL2886</strain>
    </source>
</reference>
<dbReference type="EMBL" id="CP015124">
    <property type="protein sequence ID" value="ANP35935.1"/>
    <property type="molecule type" value="Genomic_DNA"/>
</dbReference>
<evidence type="ECO:0000313" key="4">
    <source>
        <dbReference type="Proteomes" id="UP001218364"/>
    </source>
</evidence>